<evidence type="ECO:0000256" key="1">
    <source>
        <dbReference type="SAM" id="MobiDB-lite"/>
    </source>
</evidence>
<dbReference type="RefSeq" id="WP_090972762.1">
    <property type="nucleotide sequence ID" value="NZ_FOLL01000005.1"/>
</dbReference>
<reference evidence="3 4" key="1">
    <citation type="submission" date="2016-10" db="EMBL/GenBank/DDBJ databases">
        <authorList>
            <person name="de Groot N.N."/>
        </authorList>
    </citation>
    <scope>NUCLEOTIDE SEQUENCE [LARGE SCALE GENOMIC DNA]</scope>
    <source>
        <strain evidence="3 4">DSM 22900</strain>
    </source>
</reference>
<keyword evidence="2" id="KW-0472">Membrane</keyword>
<keyword evidence="4" id="KW-1185">Reference proteome</keyword>
<sequence>MEMTKEQAYKNLSLPEGADLETIRIRFAARYSLSDEAYGRSLAEGMKAVHEQHLYELETAYKVLTDSSVISDMGALLSLSKGYIAEGGDTLGDGQPSPEEALAFFALYPHDTPLQAEQRYTLYKRELEETIARTGLEASREPFRQEIARADSCLQVAVNYLMANEMFQSLMLLEEQAAGAASGDSAAEERQMPEDKTANTKWLVFGALALLALAAAGKLWWTDGGNARKQPATASDTVARPITPGASGMDTPVVILSPIAVPDVERQDSTMRQGSVYKQAVTKGADPISPKD</sequence>
<dbReference type="Proteomes" id="UP000199577">
    <property type="component" value="Unassembled WGS sequence"/>
</dbReference>
<evidence type="ECO:0000313" key="3">
    <source>
        <dbReference type="EMBL" id="SFC13561.1"/>
    </source>
</evidence>
<protein>
    <submittedName>
        <fullName evidence="3">Uncharacterized protein</fullName>
    </submittedName>
</protein>
<organism evidence="3 4">
    <name type="scientific">Parapedobacter composti</name>
    <dbReference type="NCBI Taxonomy" id="623281"/>
    <lineage>
        <taxon>Bacteria</taxon>
        <taxon>Pseudomonadati</taxon>
        <taxon>Bacteroidota</taxon>
        <taxon>Sphingobacteriia</taxon>
        <taxon>Sphingobacteriales</taxon>
        <taxon>Sphingobacteriaceae</taxon>
        <taxon>Parapedobacter</taxon>
    </lineage>
</organism>
<evidence type="ECO:0000313" key="4">
    <source>
        <dbReference type="Proteomes" id="UP000199577"/>
    </source>
</evidence>
<feature type="transmembrane region" description="Helical" evidence="2">
    <location>
        <begin position="202"/>
        <end position="221"/>
    </location>
</feature>
<gene>
    <name evidence="3" type="ORF">SAMN05421747_10521</name>
</gene>
<dbReference type="AlphaFoldDB" id="A0A1I1GPX9"/>
<keyword evidence="2" id="KW-1133">Transmembrane helix</keyword>
<accession>A0A1I1GPX9</accession>
<dbReference type="EMBL" id="FOLL01000005">
    <property type="protein sequence ID" value="SFC13561.1"/>
    <property type="molecule type" value="Genomic_DNA"/>
</dbReference>
<keyword evidence="2" id="KW-0812">Transmembrane</keyword>
<feature type="region of interest" description="Disordered" evidence="1">
    <location>
        <begin position="265"/>
        <end position="292"/>
    </location>
</feature>
<proteinExistence type="predicted"/>
<evidence type="ECO:0000256" key="2">
    <source>
        <dbReference type="SAM" id="Phobius"/>
    </source>
</evidence>
<name>A0A1I1GPX9_9SPHI</name>